<dbReference type="RefSeq" id="WP_021193790.1">
    <property type="nucleotide sequence ID" value="NZ_CP012606.1"/>
</dbReference>
<dbReference type="Proteomes" id="UP000077927">
    <property type="component" value="Chromosome 2"/>
</dbReference>
<name>A0AAC9BJ35_9RALS</name>
<proteinExistence type="predicted"/>
<dbReference type="KEGG" id="rin:ACS15_4788"/>
<dbReference type="EMBL" id="CP012606">
    <property type="protein sequence ID" value="ANH75177.1"/>
    <property type="molecule type" value="Genomic_DNA"/>
</dbReference>
<reference evidence="1 2" key="1">
    <citation type="submission" date="2015-09" db="EMBL/GenBank/DDBJ databases">
        <authorList>
            <person name="Xu Y."/>
            <person name="Nagy A."/>
            <person name="Liu N.T."/>
            <person name="Nou X."/>
        </authorList>
    </citation>
    <scope>NUCLEOTIDE SEQUENCE [LARGE SCALE GENOMIC DNA]</scope>
    <source>
        <strain evidence="1 2">FC1138</strain>
    </source>
</reference>
<protein>
    <submittedName>
        <fullName evidence="1">Uncharacterized protein</fullName>
    </submittedName>
</protein>
<organism evidence="1 2">
    <name type="scientific">Ralstonia insidiosa</name>
    <dbReference type="NCBI Taxonomy" id="190721"/>
    <lineage>
        <taxon>Bacteria</taxon>
        <taxon>Pseudomonadati</taxon>
        <taxon>Pseudomonadota</taxon>
        <taxon>Betaproteobacteria</taxon>
        <taxon>Burkholderiales</taxon>
        <taxon>Burkholderiaceae</taxon>
        <taxon>Ralstonia</taxon>
    </lineage>
</organism>
<accession>A0AAC9BJ35</accession>
<evidence type="ECO:0000313" key="1">
    <source>
        <dbReference type="EMBL" id="ANH75177.1"/>
    </source>
</evidence>
<dbReference type="AlphaFoldDB" id="A0AAC9BJ35"/>
<sequence>MIDNLSRPVALSLDQLKAFSSTLTPDSLMRQATLQVIAEHEHQVSIIKQKHDVRLQEWD</sequence>
<gene>
    <name evidence="1" type="ORF">ACS15_4788</name>
</gene>
<evidence type="ECO:0000313" key="2">
    <source>
        <dbReference type="Proteomes" id="UP000077927"/>
    </source>
</evidence>